<keyword evidence="1" id="KW-0732">Signal</keyword>
<sequence length="414" mass="47569">MKHLYLFLLFILTAILSHAQIRKQVLFIGNSYTYTGDIPKLIKDMAQSTGDILDYQEHTPGGSTFQDHMYNEAVTAKINSRAWDHVVLQEQSLRPALGSNYSAPYALILNDRIKNSSPCAKTLFYMTWGRENGEENLCNQGMAQMCTYEVMDDKIYETYMAMALENRAEVSPVGRVWRKVREQYPTYKLYSRDESHPSLLGSMVAAYTFYTVLFKKDPTLLTYNTGITAEQARNIKRIVKEVVYDDFEKWYIGVHYNKSGFTYEIVDAPSVQFTNTTPNVQQISWDFGDGTTSTELNPLHRYQQLGEFTVTLTVTSCKETYTVKDTVNIETLSTISFEERNFAVYPNPTSDHLFVQLESEASFTVFDLAGKKLTSPVIQQNGLYQIDVHHLPKGTYLLYIKTSKTQEQFKFIRK</sequence>
<dbReference type="Pfam" id="PF18962">
    <property type="entry name" value="Por_Secre_tail"/>
    <property type="match status" value="1"/>
</dbReference>
<reference evidence="3 4" key="1">
    <citation type="submission" date="2018-06" db="EMBL/GenBank/DDBJ databases">
        <authorList>
            <consortium name="Pathogen Informatics"/>
            <person name="Doyle S."/>
        </authorList>
    </citation>
    <scope>NUCLEOTIDE SEQUENCE [LARGE SCALE GENOMIC DNA]</scope>
    <source>
        <strain evidence="3 4">NCTC11179</strain>
    </source>
</reference>
<name>A0A378U644_MYROD</name>
<dbReference type="InterPro" id="IPR036514">
    <property type="entry name" value="SGNH_hydro_sf"/>
</dbReference>
<dbReference type="InterPro" id="IPR013783">
    <property type="entry name" value="Ig-like_fold"/>
</dbReference>
<evidence type="ECO:0000259" key="2">
    <source>
        <dbReference type="PROSITE" id="PS50093"/>
    </source>
</evidence>
<dbReference type="RefSeq" id="WP_115092632.1">
    <property type="nucleotide sequence ID" value="NZ_CP068107.1"/>
</dbReference>
<keyword evidence="3" id="KW-0378">Hydrolase</keyword>
<dbReference type="InterPro" id="IPR035986">
    <property type="entry name" value="PKD_dom_sf"/>
</dbReference>
<dbReference type="SMART" id="SM00089">
    <property type="entry name" value="PKD"/>
    <property type="match status" value="1"/>
</dbReference>
<dbReference type="PROSITE" id="PS50093">
    <property type="entry name" value="PKD"/>
    <property type="match status" value="1"/>
</dbReference>
<dbReference type="GO" id="GO:0016788">
    <property type="term" value="F:hydrolase activity, acting on ester bonds"/>
    <property type="evidence" value="ECO:0007669"/>
    <property type="project" value="UniProtKB-ARBA"/>
</dbReference>
<dbReference type="Gene3D" id="2.60.40.10">
    <property type="entry name" value="Immunoglobulins"/>
    <property type="match status" value="1"/>
</dbReference>
<dbReference type="EMBL" id="UGQL01000002">
    <property type="protein sequence ID" value="STZ70064.1"/>
    <property type="molecule type" value="Genomic_DNA"/>
</dbReference>
<dbReference type="SUPFAM" id="SSF49299">
    <property type="entry name" value="PKD domain"/>
    <property type="match status" value="1"/>
</dbReference>
<proteinExistence type="predicted"/>
<dbReference type="InterPro" id="IPR022409">
    <property type="entry name" value="PKD/Chitinase_dom"/>
</dbReference>
<evidence type="ECO:0000313" key="3">
    <source>
        <dbReference type="EMBL" id="STZ70064.1"/>
    </source>
</evidence>
<accession>A0A378U644</accession>
<dbReference type="Gene3D" id="3.40.50.1110">
    <property type="entry name" value="SGNH hydrolase"/>
    <property type="match status" value="1"/>
</dbReference>
<keyword evidence="4" id="KW-1185">Reference proteome</keyword>
<gene>
    <name evidence="3" type="ORF">NCTC11179_03589</name>
</gene>
<organism evidence="3 4">
    <name type="scientific">Myroides odoratus</name>
    <name type="common">Flavobacterium odoratum</name>
    <dbReference type="NCBI Taxonomy" id="256"/>
    <lineage>
        <taxon>Bacteria</taxon>
        <taxon>Pseudomonadati</taxon>
        <taxon>Bacteroidota</taxon>
        <taxon>Flavobacteriia</taxon>
        <taxon>Flavobacteriales</taxon>
        <taxon>Flavobacteriaceae</taxon>
        <taxon>Myroides</taxon>
    </lineage>
</organism>
<dbReference type="Pfam" id="PF18911">
    <property type="entry name" value="PKD_4"/>
    <property type="match status" value="1"/>
</dbReference>
<dbReference type="EC" id="3.4.24.3" evidence="3"/>
<dbReference type="InterPro" id="IPR026444">
    <property type="entry name" value="Secre_tail"/>
</dbReference>
<dbReference type="Proteomes" id="UP000255024">
    <property type="component" value="Unassembled WGS sequence"/>
</dbReference>
<evidence type="ECO:0000313" key="4">
    <source>
        <dbReference type="Proteomes" id="UP000255024"/>
    </source>
</evidence>
<dbReference type="AlphaFoldDB" id="A0A378U644"/>
<feature type="domain" description="PKD" evidence="2">
    <location>
        <begin position="285"/>
        <end position="316"/>
    </location>
</feature>
<dbReference type="CDD" id="cd00146">
    <property type="entry name" value="PKD"/>
    <property type="match status" value="1"/>
</dbReference>
<dbReference type="NCBIfam" id="TIGR04183">
    <property type="entry name" value="Por_Secre_tail"/>
    <property type="match status" value="1"/>
</dbReference>
<dbReference type="InterPro" id="IPR000601">
    <property type="entry name" value="PKD_dom"/>
</dbReference>
<dbReference type="GO" id="GO:0004222">
    <property type="term" value="F:metalloendopeptidase activity"/>
    <property type="evidence" value="ECO:0007669"/>
    <property type="project" value="UniProtKB-EC"/>
</dbReference>
<evidence type="ECO:0000256" key="1">
    <source>
        <dbReference type="ARBA" id="ARBA00022729"/>
    </source>
</evidence>
<protein>
    <submittedName>
        <fullName evidence="3">Microbial collagenase</fullName>
        <ecNumber evidence="3">3.4.24.3</ecNumber>
    </submittedName>
</protein>